<protein>
    <recommendedName>
        <fullName evidence="4">Transmembrane protein</fullName>
    </recommendedName>
</protein>
<evidence type="ECO:0000313" key="2">
    <source>
        <dbReference type="EMBL" id="BDT02358.1"/>
    </source>
</evidence>
<sequence length="379" mass="44672">MDIINFKQINFRDNGIRLLIVLATIFIVWNNVQNVTLNIGGSLHAFNAYFCSPMLFVILISFGFLSANNNFSWKEYSKLILAIMILSLITSFMYLDFFAFKEGYVTTGYMIGLWFKLLFFDYGKWMIWIIIGGSALVKVVTNHFSLSNKSWNIVKIITLVITSIFLIIVLIFSINLQLTSKLYWYDNFNWDLFYVSFREGGFLQLIPGLLAFLVGLNFQWWINWEKIKDNVVYSLLSFSLFIVIISCRMIFYFPLIYWDIMEILQALFLFIPFIMLNINYNKILAFLFHGTTFILFFHIAFNKVISVEFMTGLLLRLIFGLNVVRRAVEFVNNNFFVTIIYSFVKMLILIFFCAFLSRQYVKLFKFEVFAIEKKKAIIH</sequence>
<feature type="transmembrane region" description="Helical" evidence="1">
    <location>
        <begin position="79"/>
        <end position="100"/>
    </location>
</feature>
<evidence type="ECO:0000256" key="1">
    <source>
        <dbReference type="SAM" id="Phobius"/>
    </source>
</evidence>
<keyword evidence="1" id="KW-0812">Transmembrane</keyword>
<dbReference type="RefSeq" id="WP_281748742.1">
    <property type="nucleotide sequence ID" value="NZ_AP026933.1"/>
</dbReference>
<keyword evidence="3" id="KW-1185">Reference proteome</keyword>
<feature type="transmembrane region" description="Helical" evidence="1">
    <location>
        <begin position="15"/>
        <end position="32"/>
    </location>
</feature>
<reference evidence="2 3" key="1">
    <citation type="journal article" date="2022" name="Front. Microbiol.">
        <title>Male-killing mechanisms vary between Spiroplasma species.</title>
        <authorList>
            <person name="Arai H."/>
            <person name="Inoue M."/>
            <person name="Kageyama D."/>
        </authorList>
    </citation>
    <scope>NUCLEOTIDE SEQUENCE [LARGE SCALE GENOMIC DNA]</scope>
    <source>
        <strain evidence="3">sHm</strain>
    </source>
</reference>
<feature type="transmembrane region" description="Helical" evidence="1">
    <location>
        <begin position="156"/>
        <end position="180"/>
    </location>
</feature>
<evidence type="ECO:0000313" key="3">
    <source>
        <dbReference type="Proteomes" id="UP001163387"/>
    </source>
</evidence>
<feature type="transmembrane region" description="Helical" evidence="1">
    <location>
        <begin position="200"/>
        <end position="218"/>
    </location>
</feature>
<accession>A0ABN6SUU9</accession>
<keyword evidence="1" id="KW-0472">Membrane</keyword>
<keyword evidence="1" id="KW-1133">Transmembrane helix</keyword>
<dbReference type="EMBL" id="AP026933">
    <property type="protein sequence ID" value="BDT02358.1"/>
    <property type="molecule type" value="Genomic_DNA"/>
</dbReference>
<dbReference type="Proteomes" id="UP001163387">
    <property type="component" value="Chromosome"/>
</dbReference>
<feature type="transmembrane region" description="Helical" evidence="1">
    <location>
        <begin position="44"/>
        <end position="67"/>
    </location>
</feature>
<evidence type="ECO:0008006" key="4">
    <source>
        <dbReference type="Google" id="ProtNLM"/>
    </source>
</evidence>
<proteinExistence type="predicted"/>
<feature type="transmembrane region" description="Helical" evidence="1">
    <location>
        <begin position="125"/>
        <end position="144"/>
    </location>
</feature>
<feature type="transmembrane region" description="Helical" evidence="1">
    <location>
        <begin position="257"/>
        <end position="276"/>
    </location>
</feature>
<feature type="transmembrane region" description="Helical" evidence="1">
    <location>
        <begin position="230"/>
        <end position="251"/>
    </location>
</feature>
<feature type="transmembrane region" description="Helical" evidence="1">
    <location>
        <begin position="336"/>
        <end position="357"/>
    </location>
</feature>
<name>A0ABN6SUU9_9MOLU</name>
<gene>
    <name evidence="2" type="ORF">SHM_00040</name>
</gene>
<organism evidence="2 3">
    <name type="scientific">Spiroplasma ixodetis</name>
    <dbReference type="NCBI Taxonomy" id="2141"/>
    <lineage>
        <taxon>Bacteria</taxon>
        <taxon>Bacillati</taxon>
        <taxon>Mycoplasmatota</taxon>
        <taxon>Mollicutes</taxon>
        <taxon>Entomoplasmatales</taxon>
        <taxon>Spiroplasmataceae</taxon>
        <taxon>Spiroplasma</taxon>
    </lineage>
</organism>